<dbReference type="Proteomes" id="UP001213000">
    <property type="component" value="Unassembled WGS sequence"/>
</dbReference>
<gene>
    <name evidence="1" type="ORF">NP233_g13032</name>
</gene>
<name>A0AAD5YPD8_9AGAR</name>
<evidence type="ECO:0000313" key="1">
    <source>
        <dbReference type="EMBL" id="KAJ3551687.1"/>
    </source>
</evidence>
<proteinExistence type="predicted"/>
<organism evidence="1 2">
    <name type="scientific">Leucocoprinus birnbaumii</name>
    <dbReference type="NCBI Taxonomy" id="56174"/>
    <lineage>
        <taxon>Eukaryota</taxon>
        <taxon>Fungi</taxon>
        <taxon>Dikarya</taxon>
        <taxon>Basidiomycota</taxon>
        <taxon>Agaricomycotina</taxon>
        <taxon>Agaricomycetes</taxon>
        <taxon>Agaricomycetidae</taxon>
        <taxon>Agaricales</taxon>
        <taxon>Agaricineae</taxon>
        <taxon>Agaricaceae</taxon>
        <taxon>Leucocoprinus</taxon>
    </lineage>
</organism>
<protein>
    <submittedName>
        <fullName evidence="1">Uncharacterized protein</fullName>
    </submittedName>
</protein>
<reference evidence="1" key="1">
    <citation type="submission" date="2022-07" db="EMBL/GenBank/DDBJ databases">
        <title>Genome Sequence of Leucocoprinus birnbaumii.</title>
        <authorList>
            <person name="Buettner E."/>
        </authorList>
    </citation>
    <scope>NUCLEOTIDE SEQUENCE</scope>
    <source>
        <strain evidence="1">VT141</strain>
    </source>
</reference>
<dbReference type="AlphaFoldDB" id="A0AAD5YPD8"/>
<comment type="caution">
    <text evidence="1">The sequence shown here is derived from an EMBL/GenBank/DDBJ whole genome shotgun (WGS) entry which is preliminary data.</text>
</comment>
<sequence>MPIITFKNSTSASVTLKCPSGGSDVVIPKDKESPRTANGEYTVVTTATPIKTLLTIINDGANNLFVTLTPAATPGVFKAESSLPASSKVTVKREDEVCKGQPYTSGADGNYIIETTELPPRRICKLTVTTNAQASVVVDAPTAE</sequence>
<dbReference type="EMBL" id="JANIEX010002167">
    <property type="protein sequence ID" value="KAJ3551687.1"/>
    <property type="molecule type" value="Genomic_DNA"/>
</dbReference>
<evidence type="ECO:0000313" key="2">
    <source>
        <dbReference type="Proteomes" id="UP001213000"/>
    </source>
</evidence>
<accession>A0AAD5YPD8</accession>
<keyword evidence="2" id="KW-1185">Reference proteome</keyword>